<dbReference type="Gene3D" id="1.20.5.340">
    <property type="match status" value="1"/>
</dbReference>
<evidence type="ECO:0000256" key="1">
    <source>
        <dbReference type="SAM" id="MobiDB-lite"/>
    </source>
</evidence>
<name>A0AAV7M806_PLEWA</name>
<protein>
    <submittedName>
        <fullName evidence="2">Uncharacterized protein</fullName>
    </submittedName>
</protein>
<dbReference type="AlphaFoldDB" id="A0AAV7M806"/>
<comment type="caution">
    <text evidence="2">The sequence shown here is derived from an EMBL/GenBank/DDBJ whole genome shotgun (WGS) entry which is preliminary data.</text>
</comment>
<reference evidence="2" key="1">
    <citation type="journal article" date="2022" name="bioRxiv">
        <title>Sequencing and chromosome-scale assembly of the giantPleurodeles waltlgenome.</title>
        <authorList>
            <person name="Brown T."/>
            <person name="Elewa A."/>
            <person name="Iarovenko S."/>
            <person name="Subramanian E."/>
            <person name="Araus A.J."/>
            <person name="Petzold A."/>
            <person name="Susuki M."/>
            <person name="Suzuki K.-i.T."/>
            <person name="Hayashi T."/>
            <person name="Toyoda A."/>
            <person name="Oliveira C."/>
            <person name="Osipova E."/>
            <person name="Leigh N.D."/>
            <person name="Simon A."/>
            <person name="Yun M.H."/>
        </authorList>
    </citation>
    <scope>NUCLEOTIDE SEQUENCE</scope>
    <source>
        <strain evidence="2">20211129_DDA</strain>
        <tissue evidence="2">Liver</tissue>
    </source>
</reference>
<feature type="compositionally biased region" description="Polar residues" evidence="1">
    <location>
        <begin position="1"/>
        <end position="14"/>
    </location>
</feature>
<proteinExistence type="predicted"/>
<accession>A0AAV7M806</accession>
<feature type="region of interest" description="Disordered" evidence="1">
    <location>
        <begin position="1"/>
        <end position="25"/>
    </location>
</feature>
<dbReference type="Proteomes" id="UP001066276">
    <property type="component" value="Chromosome 10"/>
</dbReference>
<evidence type="ECO:0000313" key="3">
    <source>
        <dbReference type="Proteomes" id="UP001066276"/>
    </source>
</evidence>
<sequence length="94" mass="10115">MSSSAVTFDPSSTDCPVDSRPDTAMESSLQEISAVGRHLEAIGSKITDLSADSRSIRTDIAGFQDKVTDLDHRLHTVESKVAALPANEPELQFL</sequence>
<keyword evidence="3" id="KW-1185">Reference proteome</keyword>
<evidence type="ECO:0000313" key="2">
    <source>
        <dbReference type="EMBL" id="KAJ1099209.1"/>
    </source>
</evidence>
<dbReference type="EMBL" id="JANPWB010000014">
    <property type="protein sequence ID" value="KAJ1099209.1"/>
    <property type="molecule type" value="Genomic_DNA"/>
</dbReference>
<gene>
    <name evidence="2" type="ORF">NDU88_004313</name>
</gene>
<organism evidence="2 3">
    <name type="scientific">Pleurodeles waltl</name>
    <name type="common">Iberian ribbed newt</name>
    <dbReference type="NCBI Taxonomy" id="8319"/>
    <lineage>
        <taxon>Eukaryota</taxon>
        <taxon>Metazoa</taxon>
        <taxon>Chordata</taxon>
        <taxon>Craniata</taxon>
        <taxon>Vertebrata</taxon>
        <taxon>Euteleostomi</taxon>
        <taxon>Amphibia</taxon>
        <taxon>Batrachia</taxon>
        <taxon>Caudata</taxon>
        <taxon>Salamandroidea</taxon>
        <taxon>Salamandridae</taxon>
        <taxon>Pleurodelinae</taxon>
        <taxon>Pleurodeles</taxon>
    </lineage>
</organism>